<accession>A0A2X0MUZ1</accession>
<dbReference type="GO" id="GO:0005739">
    <property type="term" value="C:mitochondrion"/>
    <property type="evidence" value="ECO:0007669"/>
    <property type="project" value="GOC"/>
</dbReference>
<evidence type="ECO:0000259" key="2">
    <source>
        <dbReference type="Pfam" id="PF10276"/>
    </source>
</evidence>
<evidence type="ECO:0000313" key="3">
    <source>
        <dbReference type="EMBL" id="SGY38050.1"/>
    </source>
</evidence>
<reference evidence="3 4" key="1">
    <citation type="submission" date="2016-11" db="EMBL/GenBank/DDBJ databases">
        <authorList>
            <person name="Jaros S."/>
            <person name="Januszkiewicz K."/>
            <person name="Wedrychowicz H."/>
        </authorList>
    </citation>
    <scope>NUCLEOTIDE SEQUENCE [LARGE SCALE GENOMIC DNA]</scope>
</reference>
<name>A0A2X0MUZ1_9BASI</name>
<evidence type="ECO:0000313" key="4">
    <source>
        <dbReference type="Proteomes" id="UP000249464"/>
    </source>
</evidence>
<feature type="region of interest" description="Disordered" evidence="1">
    <location>
        <begin position="28"/>
        <end position="48"/>
    </location>
</feature>
<proteinExistence type="predicted"/>
<organism evidence="3 4">
    <name type="scientific">Microbotryum silenes-dioicae</name>
    <dbReference type="NCBI Taxonomy" id="796604"/>
    <lineage>
        <taxon>Eukaryota</taxon>
        <taxon>Fungi</taxon>
        <taxon>Dikarya</taxon>
        <taxon>Basidiomycota</taxon>
        <taxon>Pucciniomycotina</taxon>
        <taxon>Microbotryomycetes</taxon>
        <taxon>Microbotryales</taxon>
        <taxon>Microbotryaceae</taxon>
        <taxon>Microbotryum</taxon>
    </lineage>
</organism>
<dbReference type="EMBL" id="FQNC01000042">
    <property type="protein sequence ID" value="SGY38050.1"/>
    <property type="molecule type" value="Genomic_DNA"/>
</dbReference>
<dbReference type="AlphaFoldDB" id="A0A2X0MUZ1"/>
<sequence>MSSLSRTCLNAARPLMRHSRMAHNVVTRKPAEPHTPPSITPAQAPNRATVWSKTQAARTEAMQGPRFEQTDERFQPRPLAAVELIAEEPIRLIQGRVASCDGGHSQLWIVFTFFWKGCAQPLGFFFCSLALGWILDGGSLGHPKIFINLDKPGPKACNYCGIRFEKDVHAHGHH</sequence>
<dbReference type="STRING" id="796604.A0A2X0MUZ1"/>
<gene>
    <name evidence="3" type="primary">BQ5605_C003g01949</name>
    <name evidence="3" type="ORF">BQ5605_C003G01949</name>
</gene>
<feature type="domain" description="Zinc finger CHCC-type" evidence="2">
    <location>
        <begin position="137"/>
        <end position="164"/>
    </location>
</feature>
<dbReference type="GO" id="GO:0006120">
    <property type="term" value="P:mitochondrial electron transport, NADH to ubiquinone"/>
    <property type="evidence" value="ECO:0007669"/>
    <property type="project" value="TreeGrafter"/>
</dbReference>
<dbReference type="PANTHER" id="PTHR13156:SF0">
    <property type="entry name" value="NADH DEHYDROGENASE [UBIQUINONE] IRON-SULFUR PROTEIN 6, MITOCHONDRIAL"/>
    <property type="match status" value="1"/>
</dbReference>
<keyword evidence="4" id="KW-1185">Reference proteome</keyword>
<dbReference type="Pfam" id="PF10276">
    <property type="entry name" value="zf-CHCC"/>
    <property type="match status" value="1"/>
</dbReference>
<evidence type="ECO:0000256" key="1">
    <source>
        <dbReference type="SAM" id="MobiDB-lite"/>
    </source>
</evidence>
<dbReference type="InterPro" id="IPR019401">
    <property type="entry name" value="Znf_CHCC"/>
</dbReference>
<dbReference type="Gene3D" id="2.60.260.40">
    <property type="entry name" value="q5lls5 like domains"/>
    <property type="match status" value="1"/>
</dbReference>
<protein>
    <submittedName>
        <fullName evidence="3">BQ5605_C003g01949 protein</fullName>
    </submittedName>
</protein>
<dbReference type="PANTHER" id="PTHR13156">
    <property type="entry name" value="NADH-UBIQUINONE OXIDOREDUCTASE 13 KD-A SUBUNIT"/>
    <property type="match status" value="1"/>
</dbReference>
<dbReference type="Proteomes" id="UP000249464">
    <property type="component" value="Unassembled WGS sequence"/>
</dbReference>